<dbReference type="PANTHER" id="PTHR48047">
    <property type="entry name" value="GLYCOSYLTRANSFERASE"/>
    <property type="match status" value="1"/>
</dbReference>
<organism evidence="7 8">
    <name type="scientific">Perilla frutescens var. hirtella</name>
    <name type="common">Perilla citriodora</name>
    <name type="synonym">Perilla setoyensis</name>
    <dbReference type="NCBI Taxonomy" id="608512"/>
    <lineage>
        <taxon>Eukaryota</taxon>
        <taxon>Viridiplantae</taxon>
        <taxon>Streptophyta</taxon>
        <taxon>Embryophyta</taxon>
        <taxon>Tracheophyta</taxon>
        <taxon>Spermatophyta</taxon>
        <taxon>Magnoliopsida</taxon>
        <taxon>eudicotyledons</taxon>
        <taxon>Gunneridae</taxon>
        <taxon>Pentapetalae</taxon>
        <taxon>asterids</taxon>
        <taxon>lamiids</taxon>
        <taxon>Lamiales</taxon>
        <taxon>Lamiaceae</taxon>
        <taxon>Nepetoideae</taxon>
        <taxon>Elsholtzieae</taxon>
        <taxon>Perilla</taxon>
    </lineage>
</organism>
<feature type="region of interest" description="Disordered" evidence="6">
    <location>
        <begin position="182"/>
        <end position="216"/>
    </location>
</feature>
<dbReference type="EC" id="2.4.1.-" evidence="5"/>
<dbReference type="PANTHER" id="PTHR48047:SF131">
    <property type="entry name" value="GLYCOSYLTRANSFERASE"/>
    <property type="match status" value="1"/>
</dbReference>
<feature type="region of interest" description="Disordered" evidence="6">
    <location>
        <begin position="66"/>
        <end position="93"/>
    </location>
</feature>
<reference evidence="7 8" key="1">
    <citation type="journal article" date="2021" name="Nat. Commun.">
        <title>Incipient diploidization of the medicinal plant Perilla within 10,000 years.</title>
        <authorList>
            <person name="Zhang Y."/>
            <person name="Shen Q."/>
            <person name="Leng L."/>
            <person name="Zhang D."/>
            <person name="Chen S."/>
            <person name="Shi Y."/>
            <person name="Ning Z."/>
            <person name="Chen S."/>
        </authorList>
    </citation>
    <scope>NUCLEOTIDE SEQUENCE [LARGE SCALE GENOMIC DNA]</scope>
    <source>
        <strain evidence="8">cv. PC099</strain>
    </source>
</reference>
<dbReference type="FunFam" id="3.40.50.2000:FF:000060">
    <property type="entry name" value="Glycosyltransferase"/>
    <property type="match status" value="1"/>
</dbReference>
<evidence type="ECO:0000256" key="1">
    <source>
        <dbReference type="ARBA" id="ARBA00009995"/>
    </source>
</evidence>
<evidence type="ECO:0000313" key="7">
    <source>
        <dbReference type="EMBL" id="KAH6824472.1"/>
    </source>
</evidence>
<comment type="caution">
    <text evidence="7">The sequence shown here is derived from an EMBL/GenBank/DDBJ whole genome shotgun (WGS) entry which is preliminary data.</text>
</comment>
<evidence type="ECO:0000313" key="8">
    <source>
        <dbReference type="Proteomes" id="UP001190926"/>
    </source>
</evidence>
<evidence type="ECO:0000256" key="4">
    <source>
        <dbReference type="RuleBase" id="RU003718"/>
    </source>
</evidence>
<dbReference type="EMBL" id="SDAM02000323">
    <property type="protein sequence ID" value="KAH6824472.1"/>
    <property type="molecule type" value="Genomic_DNA"/>
</dbReference>
<evidence type="ECO:0000256" key="3">
    <source>
        <dbReference type="ARBA" id="ARBA00022679"/>
    </source>
</evidence>
<dbReference type="Gene3D" id="3.40.50.2000">
    <property type="entry name" value="Glycogen Phosphorylase B"/>
    <property type="match status" value="2"/>
</dbReference>
<keyword evidence="8" id="KW-1185">Reference proteome</keyword>
<evidence type="ECO:0000256" key="5">
    <source>
        <dbReference type="RuleBase" id="RU362057"/>
    </source>
</evidence>
<dbReference type="AlphaFoldDB" id="A0AAD4P395"/>
<evidence type="ECO:0000256" key="6">
    <source>
        <dbReference type="SAM" id="MobiDB-lite"/>
    </source>
</evidence>
<dbReference type="InterPro" id="IPR002213">
    <property type="entry name" value="UDP_glucos_trans"/>
</dbReference>
<name>A0AAD4P395_PERFH</name>
<dbReference type="GO" id="GO:0016138">
    <property type="term" value="P:glycoside biosynthetic process"/>
    <property type="evidence" value="ECO:0007669"/>
    <property type="project" value="UniProtKB-ARBA"/>
</dbReference>
<keyword evidence="2 4" id="KW-0328">Glycosyltransferase</keyword>
<dbReference type="SUPFAM" id="SSF53756">
    <property type="entry name" value="UDP-Glycosyltransferase/glycogen phosphorylase"/>
    <property type="match status" value="1"/>
</dbReference>
<dbReference type="InterPro" id="IPR035595">
    <property type="entry name" value="UDP_glycos_trans_CS"/>
</dbReference>
<proteinExistence type="inferred from homology"/>
<feature type="region of interest" description="Disordered" evidence="6">
    <location>
        <begin position="342"/>
        <end position="370"/>
    </location>
</feature>
<accession>A0AAD4P395</accession>
<dbReference type="PROSITE" id="PS00375">
    <property type="entry name" value="UDPGT"/>
    <property type="match status" value="1"/>
</dbReference>
<dbReference type="GO" id="GO:0035251">
    <property type="term" value="F:UDP-glucosyltransferase activity"/>
    <property type="evidence" value="ECO:0007669"/>
    <property type="project" value="TreeGrafter"/>
</dbReference>
<sequence length="506" mass="55113">MEGVTAADILVLPFFGQGHLFPCAELCKHFSSHNCKSIFIIPSHLSSSIPSDLHRHPLVQVIQISTSPPPADASDGDYSGPGAKPAHHRQHHQMGQGIESFLSERFQNVRPAFVVVDVMMSWSKEIFKKANIPIVSFFTSGACATAMVYAGWKAHVDNIGLDEGEAPLIPGLPESMALTYSDTKRRERRRHGEGGNGRGGGRSGMKPGTPRLGLPTRWVDETEGSTALLINTCDDLEAPFLDYLSGQVEKPVFGVGPLLPETFWKSIGSVVHDRDSRPNRASNYTEDEVISWLDSKPPRSVIYVSFGSEVGPTLEEYDQLADALAESNRSFIWVIQPGAGRPGPPANMFGSKATSDDSKEDEGYGYEPPHGMKDKVGNRGLIIKGWAPQLMILSHTSTGGFLSHCGWNSTVEAISCGVPVLAWPIRGDQFYDAKLVVKYLNVGHMVPNADDVSKTVRKLDVMEGIEMVMDDEDVRDRAVALRGTFEGGYPASSAASLKALIQVLRK</sequence>
<feature type="compositionally biased region" description="Basic and acidic residues" evidence="6">
    <location>
        <begin position="182"/>
        <end position="193"/>
    </location>
</feature>
<feature type="compositionally biased region" description="Gly residues" evidence="6">
    <location>
        <begin position="194"/>
        <end position="203"/>
    </location>
</feature>
<evidence type="ECO:0000256" key="2">
    <source>
        <dbReference type="ARBA" id="ARBA00022676"/>
    </source>
</evidence>
<dbReference type="Proteomes" id="UP001190926">
    <property type="component" value="Unassembled WGS sequence"/>
</dbReference>
<keyword evidence="3 4" id="KW-0808">Transferase</keyword>
<dbReference type="Pfam" id="PF00201">
    <property type="entry name" value="UDPGT"/>
    <property type="match status" value="1"/>
</dbReference>
<protein>
    <recommendedName>
        <fullName evidence="5">Glycosyltransferase</fullName>
        <ecNumber evidence="5">2.4.1.-</ecNumber>
    </recommendedName>
</protein>
<comment type="similarity">
    <text evidence="1 4">Belongs to the UDP-glycosyltransferase family.</text>
</comment>
<dbReference type="CDD" id="cd03784">
    <property type="entry name" value="GT1_Gtf-like"/>
    <property type="match status" value="1"/>
</dbReference>
<gene>
    <name evidence="7" type="ORF">C2S53_002882</name>
</gene>